<evidence type="ECO:0000313" key="1">
    <source>
        <dbReference type="EMBL" id="QBK92625.1"/>
    </source>
</evidence>
<organism evidence="1">
    <name type="scientific">Pithovirus LCPAC401</name>
    <dbReference type="NCBI Taxonomy" id="2506595"/>
    <lineage>
        <taxon>Viruses</taxon>
        <taxon>Pithoviruses</taxon>
    </lineage>
</organism>
<sequence length="239" mass="28374">MKCFIELFPNDERTKKVNIPTKEYKVKDYLTNEFPGMFIHNKSPILPNKSHKKRIDFQTEVNSYMLYIEVDEYQHKKYDPLDEKERTRQIQEDIGRNVIFIRFNPDNYKEGGKMKKIPLDERYPVLKAKINEVIEKIENGDGYSDLITEFKLFYDDVNIPIKERSGLKCEGITREGKICKKHPIKDAKFCNHHIKIKSSNEEINLTKEVKLILRCIGITKKKIRCKNTPIKDTKTCRYH</sequence>
<gene>
    <name evidence="1" type="ORF">LCPAC401_02630</name>
</gene>
<accession>A0A481ZAZ4</accession>
<keyword evidence="1" id="KW-0378">Hydrolase</keyword>
<proteinExistence type="predicted"/>
<keyword evidence="1" id="KW-0540">Nuclease</keyword>
<protein>
    <submittedName>
        <fullName evidence="1">Endonuclease</fullName>
    </submittedName>
</protein>
<reference evidence="1" key="1">
    <citation type="journal article" date="2019" name="MBio">
        <title>Virus Genomes from Deep Sea Sediments Expand the Ocean Megavirome and Support Independent Origins of Viral Gigantism.</title>
        <authorList>
            <person name="Backstrom D."/>
            <person name="Yutin N."/>
            <person name="Jorgensen S.L."/>
            <person name="Dharamshi J."/>
            <person name="Homa F."/>
            <person name="Zaremba-Niedwiedzka K."/>
            <person name="Spang A."/>
            <person name="Wolf Y.I."/>
            <person name="Koonin E.V."/>
            <person name="Ettema T.J."/>
        </authorList>
    </citation>
    <scope>NUCLEOTIDE SEQUENCE</scope>
</reference>
<dbReference type="EMBL" id="MK500579">
    <property type="protein sequence ID" value="QBK92625.1"/>
    <property type="molecule type" value="Genomic_DNA"/>
</dbReference>
<dbReference type="GO" id="GO:0004519">
    <property type="term" value="F:endonuclease activity"/>
    <property type="evidence" value="ECO:0007669"/>
    <property type="project" value="UniProtKB-KW"/>
</dbReference>
<name>A0A481ZAZ4_9VIRU</name>
<keyword evidence="1" id="KW-0255">Endonuclease</keyword>